<evidence type="ECO:0000313" key="2">
    <source>
        <dbReference type="Proteomes" id="UP000288805"/>
    </source>
</evidence>
<protein>
    <recommendedName>
        <fullName evidence="3">Ubiquitin-like protease family profile domain-containing protein</fullName>
    </recommendedName>
</protein>
<dbReference type="AlphaFoldDB" id="A0A438HGE8"/>
<accession>A0A438HGE8</accession>
<evidence type="ECO:0008006" key="3">
    <source>
        <dbReference type="Google" id="ProtNLM"/>
    </source>
</evidence>
<gene>
    <name evidence="1" type="ORF">CK203_054246</name>
</gene>
<name>A0A438HGE8_VITVI</name>
<dbReference type="Proteomes" id="UP000288805">
    <property type="component" value="Unassembled WGS sequence"/>
</dbReference>
<comment type="caution">
    <text evidence="1">The sequence shown here is derived from an EMBL/GenBank/DDBJ whole genome shotgun (WGS) entry which is preliminary data.</text>
</comment>
<sequence>MELCSYHWVLVALNIRTMTTCYLDSLEDQSSDDLKEIVNKALRIHPP</sequence>
<proteinExistence type="predicted"/>
<evidence type="ECO:0000313" key="1">
    <source>
        <dbReference type="EMBL" id="RVW83540.1"/>
    </source>
</evidence>
<organism evidence="1 2">
    <name type="scientific">Vitis vinifera</name>
    <name type="common">Grape</name>
    <dbReference type="NCBI Taxonomy" id="29760"/>
    <lineage>
        <taxon>Eukaryota</taxon>
        <taxon>Viridiplantae</taxon>
        <taxon>Streptophyta</taxon>
        <taxon>Embryophyta</taxon>
        <taxon>Tracheophyta</taxon>
        <taxon>Spermatophyta</taxon>
        <taxon>Magnoliopsida</taxon>
        <taxon>eudicotyledons</taxon>
        <taxon>Gunneridae</taxon>
        <taxon>Pentapetalae</taxon>
        <taxon>rosids</taxon>
        <taxon>Vitales</taxon>
        <taxon>Vitaceae</taxon>
        <taxon>Viteae</taxon>
        <taxon>Vitis</taxon>
    </lineage>
</organism>
<dbReference type="InterPro" id="IPR038765">
    <property type="entry name" value="Papain-like_cys_pep_sf"/>
</dbReference>
<dbReference type="SUPFAM" id="SSF54001">
    <property type="entry name" value="Cysteine proteinases"/>
    <property type="match status" value="1"/>
</dbReference>
<dbReference type="EMBL" id="QGNW01000226">
    <property type="protein sequence ID" value="RVW83540.1"/>
    <property type="molecule type" value="Genomic_DNA"/>
</dbReference>
<reference evidence="1 2" key="1">
    <citation type="journal article" date="2018" name="PLoS Genet.">
        <title>Population sequencing reveals clonal diversity and ancestral inbreeding in the grapevine cultivar Chardonnay.</title>
        <authorList>
            <person name="Roach M.J."/>
            <person name="Johnson D.L."/>
            <person name="Bohlmann J."/>
            <person name="van Vuuren H.J."/>
            <person name="Jones S.J."/>
            <person name="Pretorius I.S."/>
            <person name="Schmidt S.A."/>
            <person name="Borneman A.R."/>
        </authorList>
    </citation>
    <scope>NUCLEOTIDE SEQUENCE [LARGE SCALE GENOMIC DNA]</scope>
    <source>
        <strain evidence="2">cv. Chardonnay</strain>
        <tissue evidence="1">Leaf</tissue>
    </source>
</reference>